<proteinExistence type="predicted"/>
<feature type="compositionally biased region" description="Basic and acidic residues" evidence="1">
    <location>
        <begin position="1360"/>
        <end position="1384"/>
    </location>
</feature>
<reference evidence="2 3" key="1">
    <citation type="submission" date="2019-01" db="EMBL/GenBank/DDBJ databases">
        <title>Genome sequencing of the rare red list fungi Fomitopsis rosea.</title>
        <authorList>
            <person name="Buettner E."/>
            <person name="Kellner H."/>
        </authorList>
    </citation>
    <scope>NUCLEOTIDE SEQUENCE [LARGE SCALE GENOMIC DNA]</scope>
    <source>
        <strain evidence="2 3">DSM 105464</strain>
    </source>
</reference>
<evidence type="ECO:0000256" key="1">
    <source>
        <dbReference type="SAM" id="MobiDB-lite"/>
    </source>
</evidence>
<feature type="compositionally biased region" description="Low complexity" evidence="1">
    <location>
        <begin position="643"/>
        <end position="657"/>
    </location>
</feature>
<feature type="compositionally biased region" description="Basic and acidic residues" evidence="1">
    <location>
        <begin position="593"/>
        <end position="607"/>
    </location>
</feature>
<organism evidence="2 3">
    <name type="scientific">Rhodofomes roseus</name>
    <dbReference type="NCBI Taxonomy" id="34475"/>
    <lineage>
        <taxon>Eukaryota</taxon>
        <taxon>Fungi</taxon>
        <taxon>Dikarya</taxon>
        <taxon>Basidiomycota</taxon>
        <taxon>Agaricomycotina</taxon>
        <taxon>Agaricomycetes</taxon>
        <taxon>Polyporales</taxon>
        <taxon>Rhodofomes</taxon>
    </lineage>
</organism>
<feature type="region of interest" description="Disordered" evidence="1">
    <location>
        <begin position="1268"/>
        <end position="1384"/>
    </location>
</feature>
<feature type="compositionally biased region" description="Low complexity" evidence="1">
    <location>
        <begin position="1296"/>
        <end position="1312"/>
    </location>
</feature>
<feature type="region of interest" description="Disordered" evidence="1">
    <location>
        <begin position="969"/>
        <end position="1048"/>
    </location>
</feature>
<feature type="compositionally biased region" description="Basic and acidic residues" evidence="1">
    <location>
        <begin position="474"/>
        <end position="487"/>
    </location>
</feature>
<feature type="compositionally biased region" description="Low complexity" evidence="1">
    <location>
        <begin position="969"/>
        <end position="988"/>
    </location>
</feature>
<accession>A0A4Y9XV29</accession>
<sequence>MAPVAGFVPEIVTNVLKSPFFRRAKTPRKGAASDNADTPPPEPQAGPSEPAVLQTSPRVAMLENQAKPVSAESVKEPSTTHPASFASFDSLTSATSANSLKSELNSVRMRIEPIIEQPTPAVTPNVSPPQKANDAGFPAPSRQNSLNVFPSPTTVEKPQAHIANDPPSTRTVTFLTAARAGSMRTGVSYQSFGSPYPPSVEKMGADGSADMSISSEDEPSAVFATPPATPTMGTEFQDRQSPPAVVLVSPSSERGLVLSMSDAFCQPLLSPRASASIRTASESTSDSQPSGWSRSSTGHSSDTGNTSLPATPLESPPADGQTKPTVWIGEHAIEPIGIPLPTTYAEARSLANTYPEIAEEILKRPLGPSRAPSRAPSVDSRPAVTPSSAPTSDADDADDERSQIRSPPRRREHSPDHPNWALAPDEGRARKRQRGRGRERQTPPKESGTPGVRGGKQRNRRARGRKFGAAASLERLHMEASASEREASPAQVMVEALLRAMGTREASPSGSSLATPKAGEASRVGDVKAPSEASQLEGCQQRSRTSNLLAATVEDVTDEDDRIPVRQAASKGVILELAEQTRSDGPSAHKARGVTEKTFTRRKEREQTVQASAQGAPDTPQRTDAPRNERNVPPPSSGPDATAFSFSPSSQPFVPSAARQPFENPAVKLPSPGKTPFSPFAPEFVPGRVRTHSNGQRTGGPCVLSSPTPHSGFTTGASPFMPVAATPAAAAIVNIASHAHSSAAALAKRTSEANLAGVINATAPANIPAANAAVGIPALFSPPIANVTAAAPPSMMQPGSSGSFVPQSSFAPPLGNAFRPSLSMFAQPTPNVSPPLVPLRAHSRRGSTASLSAVRPAFVPLTSQSPASFHPGLSKRASMASLHGIPPYSAVPSPLSRQSPIIGQTVQMPEARPAPFTPPLQQIYAPTPLFGGMSKRPSVANLAAAAAAATAPFVPPAALIGQPIASSTMSASSATSGQSPCEPPASSTPSPPSYAQAMPRHVIYETPSRPGPVTRGSSPAFAWTPATRPVPDTHRRGAAATVSSRNHTTGGALPGYDISCPAVTEVDAMPELERASPVDDLATAPPSVQSVASQVLDDEDAESECAVATAGLFATSLVASTGAVAPTPGQVVDPVTPLLPNVDVPPPASPSVTFTPLESEIAYTIQESTSAVLTLKDPVQDTQPTSGTSDKVVLPEQVAGSSSGNVDSPVGIAAAMQSVVVNGQEPTSTPVRPPTPGGQTSLSKLVAQLQLGDNLKDTPLRATSVVPSIHAGTPEQPVHWTIDEQGKLRAKKAGDGQSESEAPSQPQVQQQPAAPPLPRRRLGREQPDAFKPYFQNAGPANPAQANERFAGLRRRSMHFARGEGGIREADGGADRDGSPKRGWRLEPVEKGLWAVEDEGC</sequence>
<feature type="compositionally biased region" description="Polar residues" evidence="1">
    <location>
        <begin position="532"/>
        <end position="546"/>
    </location>
</feature>
<dbReference type="EMBL" id="SEKV01000800">
    <property type="protein sequence ID" value="TFY53608.1"/>
    <property type="molecule type" value="Genomic_DNA"/>
</dbReference>
<feature type="compositionally biased region" description="Low complexity" evidence="1">
    <location>
        <begin position="290"/>
        <end position="304"/>
    </location>
</feature>
<feature type="compositionally biased region" description="Polar residues" evidence="1">
    <location>
        <begin position="141"/>
        <end position="156"/>
    </location>
</feature>
<protein>
    <submittedName>
        <fullName evidence="2">Uncharacterized protein</fullName>
    </submittedName>
</protein>
<dbReference type="Proteomes" id="UP000298390">
    <property type="component" value="Unassembled WGS sequence"/>
</dbReference>
<feature type="region of interest" description="Disordered" evidence="1">
    <location>
        <begin position="116"/>
        <end position="170"/>
    </location>
</feature>
<gene>
    <name evidence="2" type="ORF">EVJ58_g9358</name>
</gene>
<feature type="compositionally biased region" description="Polar residues" evidence="1">
    <location>
        <begin position="120"/>
        <end position="130"/>
    </location>
</feature>
<feature type="compositionally biased region" description="Low complexity" evidence="1">
    <location>
        <begin position="1335"/>
        <end position="1346"/>
    </location>
</feature>
<feature type="region of interest" description="Disordered" evidence="1">
    <location>
        <begin position="187"/>
        <end position="242"/>
    </location>
</feature>
<name>A0A4Y9XV29_9APHY</name>
<feature type="region of interest" description="Disordered" evidence="1">
    <location>
        <begin position="20"/>
        <end position="90"/>
    </location>
</feature>
<feature type="compositionally biased region" description="Polar residues" evidence="1">
    <location>
        <begin position="76"/>
        <end position="90"/>
    </location>
</feature>
<evidence type="ECO:0000313" key="2">
    <source>
        <dbReference type="EMBL" id="TFY53608.1"/>
    </source>
</evidence>
<feature type="region of interest" description="Disordered" evidence="1">
    <location>
        <begin position="276"/>
        <end position="328"/>
    </location>
</feature>
<feature type="region of interest" description="Disordered" evidence="1">
    <location>
        <begin position="363"/>
        <end position="489"/>
    </location>
</feature>
<feature type="compositionally biased region" description="Polar residues" evidence="1">
    <location>
        <begin position="276"/>
        <end position="289"/>
    </location>
</feature>
<feature type="region of interest" description="Disordered" evidence="1">
    <location>
        <begin position="578"/>
        <end position="657"/>
    </location>
</feature>
<evidence type="ECO:0000313" key="3">
    <source>
        <dbReference type="Proteomes" id="UP000298390"/>
    </source>
</evidence>
<feature type="region of interest" description="Disordered" evidence="1">
    <location>
        <begin position="503"/>
        <end position="546"/>
    </location>
</feature>
<comment type="caution">
    <text evidence="2">The sequence shown here is derived from an EMBL/GenBank/DDBJ whole genome shotgun (WGS) entry which is preliminary data.</text>
</comment>
<feature type="compositionally biased region" description="Basic residues" evidence="1">
    <location>
        <begin position="455"/>
        <end position="466"/>
    </location>
</feature>